<proteinExistence type="predicted"/>
<protein>
    <submittedName>
        <fullName evidence="1">Uncharacterized protein</fullName>
    </submittedName>
</protein>
<evidence type="ECO:0000313" key="1">
    <source>
        <dbReference type="EMBL" id="KAJ3806071.1"/>
    </source>
</evidence>
<comment type="caution">
    <text evidence="1">The sequence shown here is derived from an EMBL/GenBank/DDBJ whole genome shotgun (WGS) entry which is preliminary data.</text>
</comment>
<dbReference type="EMBL" id="MU795481">
    <property type="protein sequence ID" value="KAJ3806071.1"/>
    <property type="molecule type" value="Genomic_DNA"/>
</dbReference>
<name>A0ACC1TN78_9AGAR</name>
<evidence type="ECO:0000313" key="2">
    <source>
        <dbReference type="Proteomes" id="UP001163835"/>
    </source>
</evidence>
<organism evidence="1 2">
    <name type="scientific">Lentinula aff. lateritia</name>
    <dbReference type="NCBI Taxonomy" id="2804960"/>
    <lineage>
        <taxon>Eukaryota</taxon>
        <taxon>Fungi</taxon>
        <taxon>Dikarya</taxon>
        <taxon>Basidiomycota</taxon>
        <taxon>Agaricomycotina</taxon>
        <taxon>Agaricomycetes</taxon>
        <taxon>Agaricomycetidae</taxon>
        <taxon>Agaricales</taxon>
        <taxon>Marasmiineae</taxon>
        <taxon>Omphalotaceae</taxon>
        <taxon>Lentinula</taxon>
    </lineage>
</organism>
<sequence>YPVLIVLLVLLSGLFAGLTLGYFSLDQTQLNVLSGIRDQRRYAKQIKPIRENGHLLLVTLLLANMIVNETLPIIADPVLGGGGQSVVVSTVLIVIFSEIIPQSLFTRHGLYLCAKGAGLTRVLIWVLGLVAWPVAKLLDWILGSNHGIIYRRVVPYFSPSTRAPELKELIAMHSSTSAHGGDLKTDTVAIIGATLDLQDKVVSQVCPLYVFMLSIDAELNFDLLTEIVNAGHSRIPVYEEVDIPVSVKTVEVGQSGPSIQKVQKIIGILLV</sequence>
<feature type="non-terminal residue" evidence="1">
    <location>
        <position position="1"/>
    </location>
</feature>
<dbReference type="Proteomes" id="UP001163835">
    <property type="component" value="Unassembled WGS sequence"/>
</dbReference>
<accession>A0ACC1TN78</accession>
<keyword evidence="2" id="KW-1185">Reference proteome</keyword>
<gene>
    <name evidence="1" type="ORF">F5876DRAFT_28089</name>
</gene>
<reference evidence="1" key="1">
    <citation type="submission" date="2022-09" db="EMBL/GenBank/DDBJ databases">
        <title>A Global Phylogenomic Analysis of the Shiitake Genus Lentinula.</title>
        <authorList>
            <consortium name="DOE Joint Genome Institute"/>
            <person name="Sierra-Patev S."/>
            <person name="Min B."/>
            <person name="Naranjo-Ortiz M."/>
            <person name="Looney B."/>
            <person name="Konkel Z."/>
            <person name="Slot J.C."/>
            <person name="Sakamoto Y."/>
            <person name="Steenwyk J.L."/>
            <person name="Rokas A."/>
            <person name="Carro J."/>
            <person name="Camarero S."/>
            <person name="Ferreira P."/>
            <person name="Molpeceres G."/>
            <person name="Ruiz-Duenas F.J."/>
            <person name="Serrano A."/>
            <person name="Henrissat B."/>
            <person name="Drula E."/>
            <person name="Hughes K.W."/>
            <person name="Mata J.L."/>
            <person name="Ishikawa N.K."/>
            <person name="Vargas-Isla R."/>
            <person name="Ushijima S."/>
            <person name="Smith C.A."/>
            <person name="Ahrendt S."/>
            <person name="Andreopoulos W."/>
            <person name="He G."/>
            <person name="Labutti K."/>
            <person name="Lipzen A."/>
            <person name="Ng V."/>
            <person name="Riley R."/>
            <person name="Sandor L."/>
            <person name="Barry K."/>
            <person name="Martinez A.T."/>
            <person name="Xiao Y."/>
            <person name="Gibbons J.G."/>
            <person name="Terashima K."/>
            <person name="Grigoriev I.V."/>
            <person name="Hibbett D.S."/>
        </authorList>
    </citation>
    <scope>NUCLEOTIDE SEQUENCE</scope>
    <source>
        <strain evidence="1">TMI1499</strain>
    </source>
</reference>
<feature type="non-terminal residue" evidence="1">
    <location>
        <position position="271"/>
    </location>
</feature>